<gene>
    <name evidence="2" type="ORF">BST97_10405</name>
</gene>
<dbReference type="InterPro" id="IPR005135">
    <property type="entry name" value="Endo/exonuclease/phosphatase"/>
</dbReference>
<dbReference type="STRING" id="331648.BST97_10405"/>
<sequence length="314" mass="36636">MLSSQAFEQYTLAFYNLENLFDYTRNKRILDADFTEDGRLQWTRSRYSKKLDRMARAIGKIGYNEIGRLPHIIGVAEVENNNVIEDLLRQPAFKGRDYGYVHYDSPDERGIDTALLYDRRYFKVERSEALHVYLEDDRGVKDTTRDILYVRGALAGFSINIYVNHWPSRRDGADCTNSKRVEVARQLLQKISTTAAQGQTVIMGDFNDEPEDESLQELCAAGFKNVTQSLKNLRRGTVSHKFKWYLFDQILISAGLENDNPDHLYFYKANIFDDITLRQWKGRYRGQPARTFVGNRYKGGYSDHFPVYMILRRN</sequence>
<dbReference type="RefSeq" id="WP_085767168.1">
    <property type="nucleotide sequence ID" value="NZ_CP019344.1"/>
</dbReference>
<dbReference type="EMBL" id="CP019344">
    <property type="protein sequence ID" value="ARN78365.1"/>
    <property type="molecule type" value="Genomic_DNA"/>
</dbReference>
<dbReference type="PANTHER" id="PTHR42834">
    <property type="entry name" value="ENDONUCLEASE/EXONUCLEASE/PHOSPHATASE FAMILY PROTEIN (AFU_ORTHOLOGUE AFUA_3G09210)"/>
    <property type="match status" value="1"/>
</dbReference>
<keyword evidence="2" id="KW-0378">Hydrolase</keyword>
<keyword evidence="2" id="KW-0269">Exonuclease</keyword>
<evidence type="ECO:0000313" key="2">
    <source>
        <dbReference type="EMBL" id="ARN78365.1"/>
    </source>
</evidence>
<accession>A0A1W6ML93</accession>
<dbReference type="PANTHER" id="PTHR42834:SF1">
    <property type="entry name" value="ENDONUCLEASE_EXONUCLEASE_PHOSPHATASE FAMILY PROTEIN (AFU_ORTHOLOGUE AFUA_3G09210)"/>
    <property type="match status" value="1"/>
</dbReference>
<name>A0A1W6ML93_9FLAO</name>
<dbReference type="GO" id="GO:0004519">
    <property type="term" value="F:endonuclease activity"/>
    <property type="evidence" value="ECO:0007669"/>
    <property type="project" value="UniProtKB-KW"/>
</dbReference>
<dbReference type="AlphaFoldDB" id="A0A1W6ML93"/>
<dbReference type="Gene3D" id="3.60.10.10">
    <property type="entry name" value="Endonuclease/exonuclease/phosphatase"/>
    <property type="match status" value="1"/>
</dbReference>
<protein>
    <submittedName>
        <fullName evidence="2">Endonuclease/exonuclease/phosphatase</fullName>
    </submittedName>
</protein>
<keyword evidence="3" id="KW-1185">Reference proteome</keyword>
<dbReference type="GO" id="GO:0004527">
    <property type="term" value="F:exonuclease activity"/>
    <property type="evidence" value="ECO:0007669"/>
    <property type="project" value="UniProtKB-KW"/>
</dbReference>
<feature type="domain" description="Endonuclease/exonuclease/phosphatase" evidence="1">
    <location>
        <begin position="11"/>
        <end position="313"/>
    </location>
</feature>
<organism evidence="2 3">
    <name type="scientific">Nonlabens spongiae</name>
    <dbReference type="NCBI Taxonomy" id="331648"/>
    <lineage>
        <taxon>Bacteria</taxon>
        <taxon>Pseudomonadati</taxon>
        <taxon>Bacteroidota</taxon>
        <taxon>Flavobacteriia</taxon>
        <taxon>Flavobacteriales</taxon>
        <taxon>Flavobacteriaceae</taxon>
        <taxon>Nonlabens</taxon>
    </lineage>
</organism>
<dbReference type="InterPro" id="IPR036691">
    <property type="entry name" value="Endo/exonu/phosph_ase_sf"/>
</dbReference>
<dbReference type="Proteomes" id="UP000193431">
    <property type="component" value="Chromosome"/>
</dbReference>
<dbReference type="Pfam" id="PF19580">
    <property type="entry name" value="Exo_endo_phos_3"/>
    <property type="match status" value="1"/>
</dbReference>
<reference evidence="2 3" key="1">
    <citation type="submission" date="2016-11" db="EMBL/GenBank/DDBJ databases">
        <title>Trade-off between light-utilization and light-protection in marine flavobacteria.</title>
        <authorList>
            <person name="Kumagai Y."/>
        </authorList>
    </citation>
    <scope>NUCLEOTIDE SEQUENCE [LARGE SCALE GENOMIC DNA]</scope>
    <source>
        <strain evidence="2 3">JCM 13191</strain>
    </source>
</reference>
<evidence type="ECO:0000259" key="1">
    <source>
        <dbReference type="Pfam" id="PF19580"/>
    </source>
</evidence>
<keyword evidence="2" id="KW-0255">Endonuclease</keyword>
<evidence type="ECO:0000313" key="3">
    <source>
        <dbReference type="Proteomes" id="UP000193431"/>
    </source>
</evidence>
<dbReference type="OrthoDB" id="9802724at2"/>
<proteinExistence type="predicted"/>
<dbReference type="SUPFAM" id="SSF56219">
    <property type="entry name" value="DNase I-like"/>
    <property type="match status" value="1"/>
</dbReference>
<keyword evidence="2" id="KW-0540">Nuclease</keyword>